<protein>
    <recommendedName>
        <fullName evidence="2">Tyr recombinase domain-containing protein</fullName>
    </recommendedName>
</protein>
<dbReference type="OrthoDB" id="3163890at2759"/>
<dbReference type="SUPFAM" id="SSF56349">
    <property type="entry name" value="DNA breaking-rejoining enzymes"/>
    <property type="match status" value="1"/>
</dbReference>
<evidence type="ECO:0000259" key="2">
    <source>
        <dbReference type="PROSITE" id="PS51898"/>
    </source>
</evidence>
<dbReference type="InterPro" id="IPR013762">
    <property type="entry name" value="Integrase-like_cat_sf"/>
</dbReference>
<keyword evidence="1" id="KW-0233">DNA recombination</keyword>
<feature type="domain" description="Tyr recombinase" evidence="2">
    <location>
        <begin position="190"/>
        <end position="407"/>
    </location>
</feature>
<dbReference type="InterPro" id="IPR011010">
    <property type="entry name" value="DNA_brk_join_enz"/>
</dbReference>
<reference evidence="4" key="2">
    <citation type="submission" date="2015-01" db="EMBL/GenBank/DDBJ databases">
        <title>Evolutionary Origins and Diversification of the Mycorrhizal Mutualists.</title>
        <authorList>
            <consortium name="DOE Joint Genome Institute"/>
            <consortium name="Mycorrhizal Genomics Consortium"/>
            <person name="Kohler A."/>
            <person name="Kuo A."/>
            <person name="Nagy L.G."/>
            <person name="Floudas D."/>
            <person name="Copeland A."/>
            <person name="Barry K.W."/>
            <person name="Cichocki N."/>
            <person name="Veneault-Fourrey C."/>
            <person name="LaButti K."/>
            <person name="Lindquist E.A."/>
            <person name="Lipzen A."/>
            <person name="Lundell T."/>
            <person name="Morin E."/>
            <person name="Murat C."/>
            <person name="Riley R."/>
            <person name="Ohm R."/>
            <person name="Sun H."/>
            <person name="Tunlid A."/>
            <person name="Henrissat B."/>
            <person name="Grigoriev I.V."/>
            <person name="Hibbett D.S."/>
            <person name="Martin F."/>
        </authorList>
    </citation>
    <scope>NUCLEOTIDE SEQUENCE [LARGE SCALE GENOMIC DNA]</scope>
    <source>
        <strain evidence="4">UH-Slu-Lm8-n1</strain>
    </source>
</reference>
<dbReference type="HOGENOM" id="CLU_059222_0_0_1"/>
<sequence length="415" mass="47925">MARKPQVKTIRNENDKIADEQVRLDLEEAVWCEEHLDGLMTSCLEDFPDDDVSELADYAAGIARSSITDRTRDGHARIIKAYIMFHKQRNTEWGPTAVTRQTPYDIRAFITHKCGEKDKGYEGKKFSTAVSTRAALTYWYRHCRQNESVVEWRCDEITGICHGLPTRARAVSEFMIGLEKMKARSGEVSQSARALLREDMHRLYDYCMDSTHTPEERRWGVVRYTAYIFAWLMLLRIEEVVTLEFASIEIIPGERAYIEVRLKTRKSAQTGVLHTWRLWANDADARLCPVRALIRLASLYGPHKLLKGPLFLRIGKLGDVLHDQPVSTSILSRALTSDLQGLAYSSWALYGTHSFRRGGCQHRIRNCDFDVGMVAAWGGWSQIEALTMFRYFYSPNDNHEHMVEYDRNDKKRVKF</sequence>
<dbReference type="PROSITE" id="PS51898">
    <property type="entry name" value="TYR_RECOMBINASE"/>
    <property type="match status" value="1"/>
</dbReference>
<dbReference type="Proteomes" id="UP000054485">
    <property type="component" value="Unassembled WGS sequence"/>
</dbReference>
<gene>
    <name evidence="3" type="ORF">CY34DRAFT_9735</name>
</gene>
<evidence type="ECO:0000313" key="4">
    <source>
        <dbReference type="Proteomes" id="UP000054485"/>
    </source>
</evidence>
<organism evidence="3 4">
    <name type="scientific">Suillus luteus UH-Slu-Lm8-n1</name>
    <dbReference type="NCBI Taxonomy" id="930992"/>
    <lineage>
        <taxon>Eukaryota</taxon>
        <taxon>Fungi</taxon>
        <taxon>Dikarya</taxon>
        <taxon>Basidiomycota</taxon>
        <taxon>Agaricomycotina</taxon>
        <taxon>Agaricomycetes</taxon>
        <taxon>Agaricomycetidae</taxon>
        <taxon>Boletales</taxon>
        <taxon>Suillineae</taxon>
        <taxon>Suillaceae</taxon>
        <taxon>Suillus</taxon>
    </lineage>
</organism>
<evidence type="ECO:0000313" key="3">
    <source>
        <dbReference type="EMBL" id="KIK46319.1"/>
    </source>
</evidence>
<dbReference type="GO" id="GO:0003677">
    <property type="term" value="F:DNA binding"/>
    <property type="evidence" value="ECO:0007669"/>
    <property type="project" value="InterPro"/>
</dbReference>
<proteinExistence type="predicted"/>
<dbReference type="AlphaFoldDB" id="A0A0D0B976"/>
<dbReference type="InterPro" id="IPR002104">
    <property type="entry name" value="Integrase_catalytic"/>
</dbReference>
<keyword evidence="4" id="KW-1185">Reference proteome</keyword>
<dbReference type="GO" id="GO:0006310">
    <property type="term" value="P:DNA recombination"/>
    <property type="evidence" value="ECO:0007669"/>
    <property type="project" value="UniProtKB-KW"/>
</dbReference>
<name>A0A0D0B976_9AGAM</name>
<dbReference type="InParanoid" id="A0A0D0B976"/>
<accession>A0A0D0B976</accession>
<dbReference type="GO" id="GO:0015074">
    <property type="term" value="P:DNA integration"/>
    <property type="evidence" value="ECO:0007669"/>
    <property type="project" value="InterPro"/>
</dbReference>
<reference evidence="3 4" key="1">
    <citation type="submission" date="2014-04" db="EMBL/GenBank/DDBJ databases">
        <authorList>
            <consortium name="DOE Joint Genome Institute"/>
            <person name="Kuo A."/>
            <person name="Ruytinx J."/>
            <person name="Rineau F."/>
            <person name="Colpaert J."/>
            <person name="Kohler A."/>
            <person name="Nagy L.G."/>
            <person name="Floudas D."/>
            <person name="Copeland A."/>
            <person name="Barry K.W."/>
            <person name="Cichocki N."/>
            <person name="Veneault-Fourrey C."/>
            <person name="LaButti K."/>
            <person name="Lindquist E.A."/>
            <person name="Lipzen A."/>
            <person name="Lundell T."/>
            <person name="Morin E."/>
            <person name="Murat C."/>
            <person name="Sun H."/>
            <person name="Tunlid A."/>
            <person name="Henrissat B."/>
            <person name="Grigoriev I.V."/>
            <person name="Hibbett D.S."/>
            <person name="Martin F."/>
            <person name="Nordberg H.P."/>
            <person name="Cantor M.N."/>
            <person name="Hua S.X."/>
        </authorList>
    </citation>
    <scope>NUCLEOTIDE SEQUENCE [LARGE SCALE GENOMIC DNA]</scope>
    <source>
        <strain evidence="3 4">UH-Slu-Lm8-n1</strain>
    </source>
</reference>
<dbReference type="EMBL" id="KN835160">
    <property type="protein sequence ID" value="KIK46319.1"/>
    <property type="molecule type" value="Genomic_DNA"/>
</dbReference>
<dbReference type="Gene3D" id="1.10.443.10">
    <property type="entry name" value="Intergrase catalytic core"/>
    <property type="match status" value="1"/>
</dbReference>
<evidence type="ECO:0000256" key="1">
    <source>
        <dbReference type="ARBA" id="ARBA00023172"/>
    </source>
</evidence>